<feature type="region of interest" description="Disordered" evidence="8">
    <location>
        <begin position="1094"/>
        <end position="1136"/>
    </location>
</feature>
<feature type="region of interest" description="Disordered" evidence="8">
    <location>
        <begin position="372"/>
        <end position="443"/>
    </location>
</feature>
<evidence type="ECO:0000313" key="11">
    <source>
        <dbReference type="Proteomes" id="UP000242638"/>
    </source>
</evidence>
<proteinExistence type="inferred from homology"/>
<accession>A0A3P9N6W2</accession>
<feature type="compositionally biased region" description="Basic and acidic residues" evidence="8">
    <location>
        <begin position="387"/>
        <end position="406"/>
    </location>
</feature>
<feature type="compositionally biased region" description="Acidic residues" evidence="8">
    <location>
        <begin position="2646"/>
        <end position="2660"/>
    </location>
</feature>
<feature type="compositionally biased region" description="Polar residues" evidence="8">
    <location>
        <begin position="1760"/>
        <end position="1778"/>
    </location>
</feature>
<feature type="compositionally biased region" description="Basic and acidic residues" evidence="8">
    <location>
        <begin position="2020"/>
        <end position="2033"/>
    </location>
</feature>
<feature type="compositionally biased region" description="Polar residues" evidence="8">
    <location>
        <begin position="1957"/>
        <end position="1967"/>
    </location>
</feature>
<reference evidence="10" key="2">
    <citation type="submission" date="2025-08" db="UniProtKB">
        <authorList>
            <consortium name="Ensembl"/>
        </authorList>
    </citation>
    <scope>IDENTIFICATION</scope>
    <source>
        <strain evidence="10">Guanapo</strain>
    </source>
</reference>
<feature type="region of interest" description="Disordered" evidence="8">
    <location>
        <begin position="144"/>
        <end position="169"/>
    </location>
</feature>
<feature type="region of interest" description="Disordered" evidence="8">
    <location>
        <begin position="922"/>
        <end position="973"/>
    </location>
</feature>
<dbReference type="PANTHER" id="PTHR13924:SF11">
    <property type="entry name" value="TRANSFORMING ACIDIC COILED-COIL-CONTAINING PROTEIN 2"/>
    <property type="match status" value="1"/>
</dbReference>
<dbReference type="InterPro" id="IPR007707">
    <property type="entry name" value="TACC_C"/>
</dbReference>
<keyword evidence="4" id="KW-0597">Phosphoprotein</keyword>
<feature type="region of interest" description="Disordered" evidence="8">
    <location>
        <begin position="2458"/>
        <end position="2723"/>
    </location>
</feature>
<reference evidence="11" key="1">
    <citation type="submission" date="2013-11" db="EMBL/GenBank/DDBJ databases">
        <title>The genomic landscape of the Guanapo guppy.</title>
        <authorList>
            <person name="Kuenstner A."/>
            <person name="Dreyer C."/>
        </authorList>
    </citation>
    <scope>NUCLEOTIDE SEQUENCE</scope>
    <source>
        <strain evidence="11">Guanapo</strain>
    </source>
</reference>
<feature type="compositionally biased region" description="Polar residues" evidence="8">
    <location>
        <begin position="2690"/>
        <end position="2707"/>
    </location>
</feature>
<feature type="compositionally biased region" description="Acidic residues" evidence="8">
    <location>
        <begin position="1781"/>
        <end position="1792"/>
    </location>
</feature>
<feature type="region of interest" description="Disordered" evidence="8">
    <location>
        <begin position="2265"/>
        <end position="2395"/>
    </location>
</feature>
<feature type="region of interest" description="Disordered" evidence="8">
    <location>
        <begin position="2094"/>
        <end position="2217"/>
    </location>
</feature>
<dbReference type="InterPro" id="IPR039915">
    <property type="entry name" value="TACC"/>
</dbReference>
<dbReference type="PANTHER" id="PTHR13924">
    <property type="entry name" value="TRANSFORMING ACIDIC COILED-COIL CONTAINING PROTEIN 1/2"/>
    <property type="match status" value="1"/>
</dbReference>
<dbReference type="GO" id="GO:0007097">
    <property type="term" value="P:nuclear migration"/>
    <property type="evidence" value="ECO:0007669"/>
    <property type="project" value="TreeGrafter"/>
</dbReference>
<feature type="compositionally biased region" description="Basic and acidic residues" evidence="8">
    <location>
        <begin position="2146"/>
        <end position="2160"/>
    </location>
</feature>
<feature type="region of interest" description="Disordered" evidence="8">
    <location>
        <begin position="1538"/>
        <end position="1583"/>
    </location>
</feature>
<feature type="compositionally biased region" description="Polar residues" evidence="8">
    <location>
        <begin position="923"/>
        <end position="932"/>
    </location>
</feature>
<feature type="domain" description="Transforming acidic coiled-coil-containing protein C-terminal" evidence="9">
    <location>
        <begin position="2956"/>
        <end position="3156"/>
    </location>
</feature>
<feature type="compositionally biased region" description="Pro residues" evidence="8">
    <location>
        <begin position="2462"/>
        <end position="2472"/>
    </location>
</feature>
<organism evidence="10 11">
    <name type="scientific">Poecilia reticulata</name>
    <name type="common">Guppy</name>
    <name type="synonym">Acanthophacelus reticulatus</name>
    <dbReference type="NCBI Taxonomy" id="8081"/>
    <lineage>
        <taxon>Eukaryota</taxon>
        <taxon>Metazoa</taxon>
        <taxon>Chordata</taxon>
        <taxon>Craniata</taxon>
        <taxon>Vertebrata</taxon>
        <taxon>Euteleostomi</taxon>
        <taxon>Actinopterygii</taxon>
        <taxon>Neopterygii</taxon>
        <taxon>Teleostei</taxon>
        <taxon>Neoteleostei</taxon>
        <taxon>Acanthomorphata</taxon>
        <taxon>Ovalentaria</taxon>
        <taxon>Atherinomorphae</taxon>
        <taxon>Cyprinodontiformes</taxon>
        <taxon>Poeciliidae</taxon>
        <taxon>Poeciliinae</taxon>
        <taxon>Poecilia</taxon>
    </lineage>
</organism>
<feature type="compositionally biased region" description="Basic and acidic residues" evidence="8">
    <location>
        <begin position="773"/>
        <end position="798"/>
    </location>
</feature>
<feature type="compositionally biased region" description="Polar residues" evidence="8">
    <location>
        <begin position="241"/>
        <end position="256"/>
    </location>
</feature>
<evidence type="ECO:0000256" key="7">
    <source>
        <dbReference type="SAM" id="Coils"/>
    </source>
</evidence>
<feature type="compositionally biased region" description="Basic and acidic residues" evidence="8">
    <location>
        <begin position="1117"/>
        <end position="1136"/>
    </location>
</feature>
<keyword evidence="5 7" id="KW-0175">Coiled coil</keyword>
<evidence type="ECO:0000256" key="3">
    <source>
        <dbReference type="ARBA" id="ARBA00022490"/>
    </source>
</evidence>
<feature type="compositionally biased region" description="Basic and acidic residues" evidence="8">
    <location>
        <begin position="2846"/>
        <end position="2869"/>
    </location>
</feature>
<dbReference type="GO" id="GO:0021987">
    <property type="term" value="P:cerebral cortex development"/>
    <property type="evidence" value="ECO:0007669"/>
    <property type="project" value="TreeGrafter"/>
</dbReference>
<feature type="compositionally biased region" description="Basic and acidic residues" evidence="8">
    <location>
        <begin position="1882"/>
        <end position="1902"/>
    </location>
</feature>
<evidence type="ECO:0000256" key="5">
    <source>
        <dbReference type="ARBA" id="ARBA00023054"/>
    </source>
</evidence>
<feature type="compositionally biased region" description="Low complexity" evidence="8">
    <location>
        <begin position="933"/>
        <end position="945"/>
    </location>
</feature>
<feature type="coiled-coil region" evidence="7">
    <location>
        <begin position="2962"/>
        <end position="3158"/>
    </location>
</feature>
<feature type="region of interest" description="Disordered" evidence="8">
    <location>
        <begin position="215"/>
        <end position="256"/>
    </location>
</feature>
<evidence type="ECO:0000256" key="8">
    <source>
        <dbReference type="SAM" id="MobiDB-lite"/>
    </source>
</evidence>
<evidence type="ECO:0000259" key="9">
    <source>
        <dbReference type="Pfam" id="PF05010"/>
    </source>
</evidence>
<dbReference type="Ensembl" id="ENSPRET00000005338.1">
    <property type="protein sequence ID" value="ENSPREP00000005270.1"/>
    <property type="gene ID" value="ENSPREG00000003640.1"/>
</dbReference>
<evidence type="ECO:0000313" key="10">
    <source>
        <dbReference type="Ensembl" id="ENSPREP00000005270.1"/>
    </source>
</evidence>
<sequence length="3162" mass="345726">MQFCRKVLCQPCSARVTSPEEDMEYRMGSCIGISHKQTDAESLSGRDNQALLTEASTYQPVLPEVPVITGVEEDRGSADQEDKEELEFPHDLLPSLDFSSELNIWESSLGAHSCSDGRKCEQVNPLLVDLQHHMDVGGPLLVLDGRPDGTQPVSPDVHSSPQPGPLTPSPTNFLDQELQMAFQECEEQMASLGMLSSKESEMTQDVVGKATNEGMVNESSKSFSPLPVAVQPGHSNGGRGNESTHGNSEAAHSQTDTVVFSFRDYILGKENNSRKTEMESKVEANQNVEKCSELKSKMEMDEQKEKSDTNRESPKEQRDLKTLNEHVGLNVTAEINSSNNFDTEIKEESPGGIAEAATLWKENTHDEFNINVCTDESNGLDVTGSGSKKETDKEREDNQSRSKSDKQIGQNKEAKKKKHKKKKIEKSAESDQEAKTEICQSETEKQALSLSYVGTHTDLAENATSESELDSELLTCGEETDYKQQLNPVGMQKSSPQSSLDHLTASACSPDFMQSLSQGTHQSENHNNMDMSVNDQSSECEQHVTEGENGIHCTPATHFQTAATRQGDCSEKGLNAQRQEAIVTTETKIPTAEDQNVLSKSRTCVGDGCVKSGLGNAVIVVNTLPLTTPTLSEVIESEGERESVSRDLQETVATVGVAESEKGAGEGKLDGRAGYPASADVKRDKLQESPHLISLNCSQGNCTLPFSAKEGETECEESCSSKMPHNLAEAEIKGPREACIHSTDTEISPAEETDAEKELLFSEGCTNTFGPHFQDHRSGAHLERSEEGGEGRGGEVGEKGGLAGEHNLPSQPKGSVGGVSSVKTGASPPSDVAESQLKSSCRGEPIATIPEGSEEERFYHKQHDVTVLPLPSYSEQQQGSSHTDAEIKTEPIQELVSEEALSLEQPCQISIITERNCNHVFQPFTSPQPLNTSQQSEQQARSDQQVGPRSIEEKTAESTASTQSESGSPNMTGRGVLLCTSSGGNRVHFADDVNFKLSSSETLTNMPVLGLDCASLPPLTVHETLHHPVTEASYTFPNHLSFDMPENSTSTGLMKDEEEIHGSNEIQEQRMASLGEGDAKKMALDYDHNERSAIHSEGMAEQEACSKQLSSPTGEKQMGKEEHDIDSETKCLQEDLSSKHDATVTLEEKQVNQHNVSEADPSTCSGSKPLESTSQPSCLDETPQTEPVFTDVMESTEVLMGGFTGLTKEETGYVINPPIALQPPGPMMSHLEFITDCDVSFPENIGSHSTDGDCISISREVASNQDGEMPLIENLNHSIASLRTDETCRELKDSDCAEHSDDELLISRTKNLNNPCSQAENLTVAAQSSAADDVLLKERSGNIMPTCLDKPDSTIIETSNRDDLACVNYSTSETHVNTENDSMGEKKKLNEDITMDNQEEAANNKMQQTGKTDPTLQQQYNGPDKEAVFMGAAVLQPQRKHNMETESPPTEMANKEETNKSFPSKCGSKTSSTSSRTSERFLPPELESNTETQAVYDQSLSQIVTAVLECSSDTDAAPDLSPAFGQSQDLRDLNSFAQEPEQREQRLGSTHSTEEMSGGTTDDKENICNWTQPAGPDEGDCSDQSLFESVNKDELFRFAVKEEVPSGFSVDLNGSENGADGKASIDAGLVTVCSQVGEIGQRLDVNKDPGLELDESNRNKKPEQITNMDQHRTCEMLKNSAASVEFASTSARQHSVSSKVSTDSQDTHISSANQADEVYLKGFSTQQNVGEAEPRGEDFSAASAKKSQWGDIKDAELQSCNKTSDTDSSQVVQAAIKSSNDEEIPKEDEADLVEEREQRGVQVADSAGKQVTSNLNDKESGAESESSLFNNNAPQSSIETPACPSGGGVSCARETEIDGSVIDKTSADAIIIPPSRLLMSPHESEKRHDQVAFSELQEKAEVKPPATASRRDAKPLEKTPACCSLVEQKVSESPDPEQGSQEPETNWIQVLKDAAHLSQSEQVNTQDALRPFPSLESPQVEFVTPTEEIPSALISDEVILPPEDAEENTAQSSCQSAVKRPNDLPKPLEKVDLPEPIQYSTDLTSKAELPRESSTTTKPLEQESSQKLFDRKSVATEHTELLQPAQETEEILVPTRNEVEVRETPNLEDLQPNEQRAETVQQQQQLLEEPEEKPIKVPPVEPFRVPVEKTEVPETVKHLSTELQDSGSSDSDGAFETPESTTPVKAVSPAEPQRELLESDDKGFNGSEGDLSLDITATDAPCRSPSIAFDENKPIAASGTYNFDFFAVEPTSHTLTRSLSLQGGELDNSSLLEGSASGAFRQHSESFSVGTENTPGKLRRPKKVSPGSVKKKPFLRQNSNPDSSKPASSSSTPEITKRAKPRTASPLLTQEDSEVGSATPSPGGTLRKTRKSRVETPPPLLEETNQTCQEESKGVPALPLCQEEVLLAESVADKEASPIPPSASYKWDPENFENINPFSTGGSKIANSPVLGRKGSAYGPASIPPLSPPVPAAEPHHHTAIAPLEELSTNPEEQPILPKRQPVRLEFDYSEESCEVPQQTSPPPKKLGKKPPGKMLSRKPKLGLKKAAPQQVEQLDNTPPAAYNGSDEIPISKVSYNIEPDKWDDPNFNPFSAKKSMSNSPTLSRPSNSFDPNNIEESTNPFKSSNKMTASPPRAPASFETSSNDYDNENDSDNIGELEDQNQNKPAKKKKTPLKSNTFRVKRSPKKSPLSDTSQDPTSADESSSFHQQDDHATDEEKLASSTVHKWAVRHEVDQDLNTDHQDFPQPCDVTTFVNENSLPQENPVLDYEIEYMEKIGSSSPPVSIKKPSLYLNLDSVSDNLTKASCGHGSEPSSPCTGSFEEMEAQISAGMKTPVLSPRPGPEGSAGDKGRKRESDVLSRTQSIERDEQPSGQGPVVAPAPAQAMPLLLDRLSECEDPLQYLEPDLAETNPTAFAQKLQHRDMLSSVESSIPKSSLYAKITSSSSYIEDESPHLPRDLDQSLDIAREEIVSKEKEVLEWQRKYEDSRQEVVEMRRIVAEYEKTIAQMIGMPEDDQKEKSLSHHTIQQLIIEKDQALADLNSVEKSLADLFRRYEKMKDVLEGFRKNEEVLKKCAQEYLSRVRKEEQRYQALKIHAEEKLDKANAEIAQVRSKTKQEQAAHQASLRKEQMKVDSLERTLEQKNKEIEELTKICDELIAKMGKS</sequence>
<feature type="compositionally biased region" description="Basic and acidic residues" evidence="8">
    <location>
        <begin position="2192"/>
        <end position="2203"/>
    </location>
</feature>
<keyword evidence="11" id="KW-1185">Reference proteome</keyword>
<name>A0A3P9N6W2_POERE</name>
<dbReference type="GO" id="GO:0005856">
    <property type="term" value="C:cytoskeleton"/>
    <property type="evidence" value="ECO:0007669"/>
    <property type="project" value="UniProtKB-SubCell"/>
</dbReference>
<feature type="compositionally biased region" description="Polar residues" evidence="8">
    <location>
        <begin position="1152"/>
        <end position="1183"/>
    </location>
</feature>
<keyword evidence="3" id="KW-0963">Cytoplasm</keyword>
<protein>
    <submittedName>
        <fullName evidence="10">Uncharacterized LOC103477205</fullName>
    </submittedName>
</protein>
<feature type="compositionally biased region" description="Low complexity" evidence="8">
    <location>
        <begin position="957"/>
        <end position="968"/>
    </location>
</feature>
<feature type="region of interest" description="Disordered" evidence="8">
    <location>
        <begin position="2802"/>
        <end position="2882"/>
    </location>
</feature>
<evidence type="ECO:0000256" key="1">
    <source>
        <dbReference type="ARBA" id="ARBA00004245"/>
    </source>
</evidence>
<feature type="region of interest" description="Disordered" evidence="8">
    <location>
        <begin position="2736"/>
        <end position="2756"/>
    </location>
</feature>
<evidence type="ECO:0000256" key="6">
    <source>
        <dbReference type="ARBA" id="ARBA00023212"/>
    </source>
</evidence>
<feature type="region of interest" description="Disordered" evidence="8">
    <location>
        <begin position="1438"/>
        <end position="1490"/>
    </location>
</feature>
<feature type="region of interest" description="Disordered" evidence="8">
    <location>
        <begin position="1727"/>
        <end position="1748"/>
    </location>
</feature>
<feature type="compositionally biased region" description="Polar residues" evidence="8">
    <location>
        <begin position="2285"/>
        <end position="2294"/>
    </location>
</feature>
<dbReference type="GeneTree" id="ENSGT00940000157052"/>
<evidence type="ECO:0000256" key="2">
    <source>
        <dbReference type="ARBA" id="ARBA00009423"/>
    </source>
</evidence>
<dbReference type="GO" id="GO:0005737">
    <property type="term" value="C:cytoplasm"/>
    <property type="evidence" value="ECO:0007669"/>
    <property type="project" value="TreeGrafter"/>
</dbReference>
<dbReference type="Proteomes" id="UP000242638">
    <property type="component" value="Unassembled WGS sequence"/>
</dbReference>
<dbReference type="GO" id="GO:0007052">
    <property type="term" value="P:mitotic spindle organization"/>
    <property type="evidence" value="ECO:0007669"/>
    <property type="project" value="InterPro"/>
</dbReference>
<feature type="compositionally biased region" description="Basic residues" evidence="8">
    <location>
        <begin position="2526"/>
        <end position="2544"/>
    </location>
</feature>
<comment type="similarity">
    <text evidence="2">Belongs to the TACC family.</text>
</comment>
<feature type="compositionally biased region" description="Basic residues" evidence="8">
    <location>
        <begin position="2297"/>
        <end position="2314"/>
    </location>
</feature>
<comment type="subcellular location">
    <subcellularLocation>
        <location evidence="1">Cytoplasm</location>
        <location evidence="1">Cytoskeleton</location>
    </subcellularLocation>
</comment>
<feature type="compositionally biased region" description="Polar residues" evidence="8">
    <location>
        <begin position="1823"/>
        <end position="1839"/>
    </location>
</feature>
<feature type="region of interest" description="Disordered" evidence="8">
    <location>
        <begin position="770"/>
        <end position="847"/>
    </location>
</feature>
<feature type="compositionally biased region" description="Basic and acidic residues" evidence="8">
    <location>
        <begin position="425"/>
        <end position="436"/>
    </location>
</feature>
<keyword evidence="6" id="KW-0206">Cytoskeleton</keyword>
<feature type="compositionally biased region" description="Basic and acidic residues" evidence="8">
    <location>
        <begin position="2708"/>
        <end position="2719"/>
    </location>
</feature>
<feature type="compositionally biased region" description="Polar residues" evidence="8">
    <location>
        <begin position="2161"/>
        <end position="2171"/>
    </location>
</feature>
<feature type="region of interest" description="Disordered" evidence="8">
    <location>
        <begin position="1148"/>
        <end position="1183"/>
    </location>
</feature>
<feature type="compositionally biased region" description="Polar residues" evidence="8">
    <location>
        <begin position="2052"/>
        <end position="2067"/>
    </location>
</feature>
<feature type="compositionally biased region" description="Polar residues" evidence="8">
    <location>
        <begin position="151"/>
        <end position="161"/>
    </location>
</feature>
<feature type="compositionally biased region" description="Basic residues" evidence="8">
    <location>
        <begin position="414"/>
        <end position="424"/>
    </location>
</feature>
<feature type="region of interest" description="Disordered" evidence="8">
    <location>
        <begin position="271"/>
        <end position="325"/>
    </location>
</feature>
<dbReference type="FunFam" id="1.20.5.1700:FF:000001">
    <property type="entry name" value="Transforming acidic coiled-coil-containing protein 1 isoform 2"/>
    <property type="match status" value="1"/>
</dbReference>
<reference evidence="10" key="3">
    <citation type="submission" date="2025-09" db="UniProtKB">
        <authorList>
            <consortium name="Ensembl"/>
        </authorList>
    </citation>
    <scope>IDENTIFICATION</scope>
    <source>
        <strain evidence="10">Guanapo</strain>
    </source>
</reference>
<feature type="compositionally biased region" description="Low complexity" evidence="8">
    <location>
        <begin position="2319"/>
        <end position="2333"/>
    </location>
</feature>
<feature type="region of interest" description="Disordered" evidence="8">
    <location>
        <begin position="1873"/>
        <end position="2073"/>
    </location>
</feature>
<feature type="region of interest" description="Disordered" evidence="8">
    <location>
        <begin position="1760"/>
        <end position="1860"/>
    </location>
</feature>
<dbReference type="Bgee" id="ENSPREG00000003640">
    <property type="expression patterns" value="Expressed in head and 1 other cell type or tissue"/>
</dbReference>
<dbReference type="Gene3D" id="1.20.5.1700">
    <property type="match status" value="1"/>
</dbReference>
<feature type="compositionally biased region" description="Polar residues" evidence="8">
    <location>
        <begin position="1938"/>
        <end position="1948"/>
    </location>
</feature>
<feature type="compositionally biased region" description="Polar residues" evidence="8">
    <location>
        <begin position="1105"/>
        <end position="1114"/>
    </location>
</feature>
<feature type="compositionally biased region" description="Polar residues" evidence="8">
    <location>
        <begin position="2346"/>
        <end position="2362"/>
    </location>
</feature>
<dbReference type="Pfam" id="PF05010">
    <property type="entry name" value="TACC_C"/>
    <property type="match status" value="1"/>
</dbReference>
<feature type="compositionally biased region" description="Basic and acidic residues" evidence="8">
    <location>
        <begin position="271"/>
        <end position="282"/>
    </location>
</feature>
<evidence type="ECO:0000256" key="4">
    <source>
        <dbReference type="ARBA" id="ARBA00022553"/>
    </source>
</evidence>
<feature type="compositionally biased region" description="Polar residues" evidence="8">
    <location>
        <begin position="2595"/>
        <end position="2629"/>
    </location>
</feature>
<feature type="compositionally biased region" description="Low complexity" evidence="8">
    <location>
        <begin position="2870"/>
        <end position="2882"/>
    </location>
</feature>
<feature type="region of interest" description="Disordered" evidence="8">
    <location>
        <begin position="1685"/>
        <end position="1713"/>
    </location>
</feature>
<feature type="compositionally biased region" description="Basic and acidic residues" evidence="8">
    <location>
        <begin position="290"/>
        <end position="324"/>
    </location>
</feature>